<dbReference type="PROSITE" id="PS50089">
    <property type="entry name" value="ZF_RING_2"/>
    <property type="match status" value="1"/>
</dbReference>
<evidence type="ECO:0000256" key="12">
    <source>
        <dbReference type="ARBA" id="ARBA00022786"/>
    </source>
</evidence>
<evidence type="ECO:0000256" key="7">
    <source>
        <dbReference type="ARBA" id="ARBA00022679"/>
    </source>
</evidence>
<evidence type="ECO:0000256" key="5">
    <source>
        <dbReference type="ARBA" id="ARBA00005884"/>
    </source>
</evidence>
<dbReference type="GO" id="GO:0031090">
    <property type="term" value="C:organelle membrane"/>
    <property type="evidence" value="ECO:0007669"/>
    <property type="project" value="UniProtKB-ARBA"/>
</dbReference>
<evidence type="ECO:0000256" key="4">
    <source>
        <dbReference type="ARBA" id="ARBA00004906"/>
    </source>
</evidence>
<accession>A0AAW1TGB7</accession>
<evidence type="ECO:0000256" key="13">
    <source>
        <dbReference type="ARBA" id="ARBA00022833"/>
    </source>
</evidence>
<dbReference type="Gene3D" id="1.20.120.1750">
    <property type="match status" value="1"/>
</dbReference>
<evidence type="ECO:0000259" key="20">
    <source>
        <dbReference type="PROSITE" id="PS51873"/>
    </source>
</evidence>
<keyword evidence="13" id="KW-0862">Zinc</keyword>
<dbReference type="SUPFAM" id="SSF57850">
    <property type="entry name" value="RING/U-box"/>
    <property type="match status" value="4"/>
</dbReference>
<dbReference type="SMART" id="SM00647">
    <property type="entry name" value="IBR"/>
    <property type="match status" value="2"/>
</dbReference>
<dbReference type="GO" id="GO:0016567">
    <property type="term" value="P:protein ubiquitination"/>
    <property type="evidence" value="ECO:0007669"/>
    <property type="project" value="InterPro"/>
</dbReference>
<dbReference type="InterPro" id="IPR047548">
    <property type="entry name" value="Rcat_RBR_RNF14"/>
</dbReference>
<dbReference type="EC" id="2.3.2.31" evidence="6"/>
<keyword evidence="8" id="KW-0812">Transmembrane</keyword>
<feature type="region of interest" description="Disordered" evidence="18">
    <location>
        <begin position="90"/>
        <end position="112"/>
    </location>
</feature>
<comment type="pathway">
    <text evidence="4">Protein modification; protein ubiquitination.</text>
</comment>
<dbReference type="InterPro" id="IPR017907">
    <property type="entry name" value="Znf_RING_CS"/>
</dbReference>
<dbReference type="Proteomes" id="UP001485043">
    <property type="component" value="Unassembled WGS sequence"/>
</dbReference>
<comment type="caution">
    <text evidence="21">The sequence shown here is derived from an EMBL/GenBank/DDBJ whole genome shotgun (WGS) entry which is preliminary data.</text>
</comment>
<comment type="similarity">
    <text evidence="16">Belongs to the RBR family. RNF14 subfamily.</text>
</comment>
<dbReference type="PROSITE" id="PS00518">
    <property type="entry name" value="ZF_RING_1"/>
    <property type="match status" value="1"/>
</dbReference>
<evidence type="ECO:0000256" key="18">
    <source>
        <dbReference type="SAM" id="MobiDB-lite"/>
    </source>
</evidence>
<feature type="domain" description="RING-type" evidence="19">
    <location>
        <begin position="218"/>
        <end position="264"/>
    </location>
</feature>
<dbReference type="CDD" id="cd20354">
    <property type="entry name" value="Rcat_RBR_RNF14"/>
    <property type="match status" value="1"/>
</dbReference>
<protein>
    <recommendedName>
        <fullName evidence="6">RBR-type E3 ubiquitin transferase</fullName>
        <ecNumber evidence="6">2.3.2.31</ecNumber>
    </recommendedName>
</protein>
<evidence type="ECO:0000256" key="16">
    <source>
        <dbReference type="ARBA" id="ARBA00044508"/>
    </source>
</evidence>
<evidence type="ECO:0000256" key="15">
    <source>
        <dbReference type="ARBA" id="ARBA00023136"/>
    </source>
</evidence>
<dbReference type="InterPro" id="IPR031127">
    <property type="entry name" value="E3_UB_ligase_RBR"/>
</dbReference>
<evidence type="ECO:0000256" key="8">
    <source>
        <dbReference type="ARBA" id="ARBA00022692"/>
    </source>
</evidence>
<dbReference type="CDD" id="cd20341">
    <property type="entry name" value="BRcat_RBR_RNF14"/>
    <property type="match status" value="1"/>
</dbReference>
<dbReference type="FunFam" id="3.30.40.10:FF:000051">
    <property type="entry name" value="RBR-type E3 ubiquitin transferase"/>
    <property type="match status" value="1"/>
</dbReference>
<dbReference type="InterPro" id="IPR013083">
    <property type="entry name" value="Znf_RING/FYVE/PHD"/>
</dbReference>
<dbReference type="GO" id="GO:0005737">
    <property type="term" value="C:cytoplasm"/>
    <property type="evidence" value="ECO:0007669"/>
    <property type="project" value="UniProtKB-ARBA"/>
</dbReference>
<comment type="function">
    <text evidence="2">Might act as an E3 ubiquitin-protein ligase, or as part of E3 complex, which accepts ubiquitin from specific E2 ubiquitin-conjugating enzymes and then transfers it to substrates.</text>
</comment>
<dbReference type="PANTHER" id="PTHR11685">
    <property type="entry name" value="RBR FAMILY RING FINGER AND IBR DOMAIN-CONTAINING"/>
    <property type="match status" value="1"/>
</dbReference>
<keyword evidence="12" id="KW-0833">Ubl conjugation pathway</keyword>
<keyword evidence="11 17" id="KW-0863">Zinc-finger</keyword>
<evidence type="ECO:0000256" key="11">
    <source>
        <dbReference type="ARBA" id="ARBA00022771"/>
    </source>
</evidence>
<evidence type="ECO:0000256" key="14">
    <source>
        <dbReference type="ARBA" id="ARBA00022989"/>
    </source>
</evidence>
<reference evidence="21 22" key="1">
    <citation type="journal article" date="2024" name="Nat. Commun.">
        <title>Phylogenomics reveals the evolutionary origins of lichenization in chlorophyte algae.</title>
        <authorList>
            <person name="Puginier C."/>
            <person name="Libourel C."/>
            <person name="Otte J."/>
            <person name="Skaloud P."/>
            <person name="Haon M."/>
            <person name="Grisel S."/>
            <person name="Petersen M."/>
            <person name="Berrin J.G."/>
            <person name="Delaux P.M."/>
            <person name="Dal Grande F."/>
            <person name="Keller J."/>
        </authorList>
    </citation>
    <scope>NUCLEOTIDE SEQUENCE [LARGE SCALE GENOMIC DNA]</scope>
    <source>
        <strain evidence="21 22">SAG 2523</strain>
    </source>
</reference>
<keyword evidence="22" id="KW-1185">Reference proteome</keyword>
<feature type="domain" description="RING-type" evidence="20">
    <location>
        <begin position="214"/>
        <end position="440"/>
    </location>
</feature>
<evidence type="ECO:0000256" key="2">
    <source>
        <dbReference type="ARBA" id="ARBA00003976"/>
    </source>
</evidence>
<evidence type="ECO:0000256" key="3">
    <source>
        <dbReference type="ARBA" id="ARBA00004167"/>
    </source>
</evidence>
<dbReference type="Pfam" id="PF01485">
    <property type="entry name" value="IBR"/>
    <property type="match status" value="1"/>
</dbReference>
<evidence type="ECO:0000256" key="9">
    <source>
        <dbReference type="ARBA" id="ARBA00022723"/>
    </source>
</evidence>
<dbReference type="EMBL" id="JALJOV010000082">
    <property type="protein sequence ID" value="KAK9867526.1"/>
    <property type="molecule type" value="Genomic_DNA"/>
</dbReference>
<evidence type="ECO:0000256" key="10">
    <source>
        <dbReference type="ARBA" id="ARBA00022737"/>
    </source>
</evidence>
<sequence>MVQAHTDDALEDMVCNQITHADVQDNLGQQQEEILGLEAICGINFSSSLGQSTDEDQVEAGGTTSSRGLHLLEASLLVQVDLPENSLKLSVQSQHDQARQAGQPEPPTDSLSYLQHLIGRPSNGCHPSSSLFNAALANPGTSSSHAQAAEASCAAAGLKPPQHGAPVSSAAPPAAAWRAVDGQSAGDVYAAADQLLGHLLRYDAMLEWDRWAQGVWQCGICLEEVAGSKCARLACKHAFCAACMQAHCRLHIKEGSLDHLRCPVPDCKRLLEPEAMADVLTEEEVKRWHDLEEQRIFERSGRAAYCPRCSAKCLEADDGSNCAQCPRCFFAFCTQCQDSWHPASQPCLSPEVALQALKLRMQGMQASASELKQRENDFLSLRAIQKNSKQCPTCKMAIQKASGCSHMVCGSCGTHFCWKCNKSIDGYEHFRSGGCMLFDAKEIRAWEMEMARLTQAQHDREMAMMQNDFWRNNGAAQQRPRPQLCPRCGQPNYKHANNNSITCPSCTCRFCFLCREILQRGTRHFSGTGGCRQHS</sequence>
<gene>
    <name evidence="21" type="ORF">WJX84_010819</name>
</gene>
<dbReference type="Pfam" id="PF22191">
    <property type="entry name" value="IBR_1"/>
    <property type="match status" value="1"/>
</dbReference>
<dbReference type="InterPro" id="IPR001841">
    <property type="entry name" value="Znf_RING"/>
</dbReference>
<dbReference type="GO" id="GO:0008270">
    <property type="term" value="F:zinc ion binding"/>
    <property type="evidence" value="ECO:0007669"/>
    <property type="project" value="UniProtKB-KW"/>
</dbReference>
<comment type="similarity">
    <text evidence="5">Belongs to the RBR family. Ariadne subfamily.</text>
</comment>
<organism evidence="21 22">
    <name type="scientific">Apatococcus fuscideae</name>
    <dbReference type="NCBI Taxonomy" id="2026836"/>
    <lineage>
        <taxon>Eukaryota</taxon>
        <taxon>Viridiplantae</taxon>
        <taxon>Chlorophyta</taxon>
        <taxon>core chlorophytes</taxon>
        <taxon>Trebouxiophyceae</taxon>
        <taxon>Chlorellales</taxon>
        <taxon>Chlorellaceae</taxon>
        <taxon>Apatococcus</taxon>
    </lineage>
</organism>
<dbReference type="InterPro" id="IPR002867">
    <property type="entry name" value="IBR_dom"/>
</dbReference>
<dbReference type="Gene3D" id="3.30.40.10">
    <property type="entry name" value="Zinc/RING finger domain, C3HC4 (zinc finger)"/>
    <property type="match status" value="1"/>
</dbReference>
<keyword evidence="10" id="KW-0677">Repeat</keyword>
<dbReference type="AlphaFoldDB" id="A0AAW1TGB7"/>
<evidence type="ECO:0000313" key="22">
    <source>
        <dbReference type="Proteomes" id="UP001485043"/>
    </source>
</evidence>
<proteinExistence type="inferred from homology"/>
<evidence type="ECO:0000313" key="21">
    <source>
        <dbReference type="EMBL" id="KAK9867526.1"/>
    </source>
</evidence>
<comment type="catalytic activity">
    <reaction evidence="1">
        <text>[E2 ubiquitin-conjugating enzyme]-S-ubiquitinyl-L-cysteine + [acceptor protein]-L-lysine = [E2 ubiquitin-conjugating enzyme]-L-cysteine + [acceptor protein]-N(6)-ubiquitinyl-L-lysine.</text>
        <dbReference type="EC" id="2.3.2.31"/>
    </reaction>
</comment>
<name>A0AAW1TGB7_9CHLO</name>
<keyword evidence="7" id="KW-0808">Transferase</keyword>
<evidence type="ECO:0000256" key="17">
    <source>
        <dbReference type="PROSITE-ProRule" id="PRU00175"/>
    </source>
</evidence>
<evidence type="ECO:0000259" key="19">
    <source>
        <dbReference type="PROSITE" id="PS50089"/>
    </source>
</evidence>
<dbReference type="GO" id="GO:0061630">
    <property type="term" value="F:ubiquitin protein ligase activity"/>
    <property type="evidence" value="ECO:0007669"/>
    <property type="project" value="UniProtKB-EC"/>
</dbReference>
<keyword evidence="9" id="KW-0479">Metal-binding</keyword>
<evidence type="ECO:0000256" key="1">
    <source>
        <dbReference type="ARBA" id="ARBA00001798"/>
    </source>
</evidence>
<evidence type="ECO:0000256" key="6">
    <source>
        <dbReference type="ARBA" id="ARBA00012251"/>
    </source>
</evidence>
<keyword evidence="15" id="KW-0472">Membrane</keyword>
<dbReference type="InterPro" id="IPR044066">
    <property type="entry name" value="TRIAD_supradom"/>
</dbReference>
<keyword evidence="14" id="KW-1133">Transmembrane helix</keyword>
<comment type="subcellular location">
    <subcellularLocation>
        <location evidence="3">Membrane</location>
        <topology evidence="3">Single-pass membrane protein</topology>
    </subcellularLocation>
</comment>
<dbReference type="PROSITE" id="PS51873">
    <property type="entry name" value="TRIAD"/>
    <property type="match status" value="1"/>
</dbReference>